<proteinExistence type="predicted"/>
<organism evidence="1">
    <name type="scientific">virus sp. ctQ5V6</name>
    <dbReference type="NCBI Taxonomy" id="2825815"/>
    <lineage>
        <taxon>Viruses</taxon>
    </lineage>
</organism>
<reference evidence="1" key="1">
    <citation type="journal article" date="2021" name="Proc. Natl. Acad. Sci. U.S.A.">
        <title>A Catalog of Tens of Thousands of Viruses from Human Metagenomes Reveals Hidden Associations with Chronic Diseases.</title>
        <authorList>
            <person name="Tisza M.J."/>
            <person name="Buck C.B."/>
        </authorList>
    </citation>
    <scope>NUCLEOTIDE SEQUENCE</scope>
    <source>
        <strain evidence="1">CtQ5V6</strain>
    </source>
</reference>
<protein>
    <submittedName>
        <fullName evidence="1">Uncharacterized protein</fullName>
    </submittedName>
</protein>
<accession>A0A8S5RQN1</accession>
<name>A0A8S5RQN1_9VIRU</name>
<evidence type="ECO:0000313" key="1">
    <source>
        <dbReference type="EMBL" id="DAE33397.1"/>
    </source>
</evidence>
<dbReference type="EMBL" id="BK059134">
    <property type="protein sequence ID" value="DAE33397.1"/>
    <property type="molecule type" value="Genomic_DNA"/>
</dbReference>
<sequence length="71" mass="8359">MIVNIGSRIYEMTRWQSKAVLESAKRLADCNIYAIEKDDAIILLYEKYEDSDSLNKAVKAYEEKGFRVHWK</sequence>